<dbReference type="Proteomes" id="UP000480178">
    <property type="component" value="Chromosome"/>
</dbReference>
<proteinExistence type="predicted"/>
<evidence type="ECO:0000313" key="1">
    <source>
        <dbReference type="EMBL" id="QHT68705.1"/>
    </source>
</evidence>
<gene>
    <name evidence="1" type="ORF">GXP67_19680</name>
</gene>
<dbReference type="AlphaFoldDB" id="A0A6C0GL18"/>
<dbReference type="RefSeq" id="WP_162444713.1">
    <property type="nucleotide sequence ID" value="NZ_CP048222.1"/>
</dbReference>
<organism evidence="1 2">
    <name type="scientific">Rhodocytophaga rosea</name>
    <dbReference type="NCBI Taxonomy" id="2704465"/>
    <lineage>
        <taxon>Bacteria</taxon>
        <taxon>Pseudomonadati</taxon>
        <taxon>Bacteroidota</taxon>
        <taxon>Cytophagia</taxon>
        <taxon>Cytophagales</taxon>
        <taxon>Rhodocytophagaceae</taxon>
        <taxon>Rhodocytophaga</taxon>
    </lineage>
</organism>
<keyword evidence="2" id="KW-1185">Reference proteome</keyword>
<dbReference type="EMBL" id="CP048222">
    <property type="protein sequence ID" value="QHT68705.1"/>
    <property type="molecule type" value="Genomic_DNA"/>
</dbReference>
<reference evidence="1 2" key="1">
    <citation type="submission" date="2020-01" db="EMBL/GenBank/DDBJ databases">
        <authorList>
            <person name="Kim M.K."/>
        </authorList>
    </citation>
    <scope>NUCLEOTIDE SEQUENCE [LARGE SCALE GENOMIC DNA]</scope>
    <source>
        <strain evidence="1 2">172606-1</strain>
    </source>
</reference>
<protein>
    <submittedName>
        <fullName evidence="1">Uncharacterized protein</fullName>
    </submittedName>
</protein>
<sequence length="113" mass="13191">MSKGHKQVLDRQKYHIIKAGLSEFRINTYIRQIEKRQGKNKGTILPFVRGLRFSALLIYAIRQFLDSDLEASWGHLINDEGELSRECDIIIHNKGHYMRWNGDGVNHIMVSVR</sequence>
<name>A0A6C0GL18_9BACT</name>
<evidence type="ECO:0000313" key="2">
    <source>
        <dbReference type="Proteomes" id="UP000480178"/>
    </source>
</evidence>
<accession>A0A6C0GL18</accession>
<dbReference type="KEGG" id="rhoz:GXP67_19680"/>